<dbReference type="EMBL" id="MWPZ01000003">
    <property type="protein sequence ID" value="TID02704.1"/>
    <property type="molecule type" value="Genomic_DNA"/>
</dbReference>
<feature type="compositionally biased region" description="Polar residues" evidence="1">
    <location>
        <begin position="200"/>
        <end position="217"/>
    </location>
</feature>
<name>A0A4V4ND57_9PEZI</name>
<feature type="region of interest" description="Disordered" evidence="1">
    <location>
        <begin position="122"/>
        <end position="159"/>
    </location>
</feature>
<feature type="compositionally biased region" description="Basic and acidic residues" evidence="1">
    <location>
        <begin position="186"/>
        <end position="199"/>
    </location>
</feature>
<evidence type="ECO:0008006" key="4">
    <source>
        <dbReference type="Google" id="ProtNLM"/>
    </source>
</evidence>
<feature type="region of interest" description="Disordered" evidence="1">
    <location>
        <begin position="172"/>
        <end position="455"/>
    </location>
</feature>
<feature type="compositionally biased region" description="Low complexity" evidence="1">
    <location>
        <begin position="38"/>
        <end position="87"/>
    </location>
</feature>
<dbReference type="AlphaFoldDB" id="A0A4V4ND57"/>
<feature type="compositionally biased region" description="Low complexity" evidence="1">
    <location>
        <begin position="366"/>
        <end position="381"/>
    </location>
</feature>
<feature type="compositionally biased region" description="Low complexity" evidence="1">
    <location>
        <begin position="1"/>
        <end position="12"/>
    </location>
</feature>
<feature type="compositionally biased region" description="Polar residues" evidence="1">
    <location>
        <begin position="175"/>
        <end position="185"/>
    </location>
</feature>
<gene>
    <name evidence="2" type="ORF">CH35J_004266</name>
</gene>
<feature type="compositionally biased region" description="Basic and acidic residues" evidence="1">
    <location>
        <begin position="422"/>
        <end position="438"/>
    </location>
</feature>
<accession>A0A4V4ND57</accession>
<sequence>MATATAATTAPAVPAPAPAPGSGFDAAGHAPTLNPTLSSSASVSASASTTDDASPSSSFSFSSSQSAVAFHTPSGSATSSANSPSSPYHAHRLSHNSSKLPAFRFADLHKQHQHHPRLVLPSLLHHIPPPPSPVSPKSQAPSSQNRPTDTVADTDTDTDTAIGIGIGITTATDSAFPTTLPTTTSDLHDHQRPQHKFADQSDNNIYSPQDTRPTSLGLSHGRHPSHRQLSQLSPRISSPIHELPESPPKLSPRSRASTYQSVAQQPIPAVTSVSPRRPASYPDSPVIVQSLPPRRDVADPKTTALPARLQSRRAATSRSRESNATDPESPPPPVAETGAAHPSDTTDDALPSPADRTTKDWAQGQPTAAAAAAATTTTPTASVRVAPIRSFRSSGSRRSLGLDSSTSTMRSFDFGDDLADSNQRDRTLRALEGRRDDDYSQMTQPLSTDADDTTGDVFMKIARQEPTRRGSGDVAPAEQPSAITRIARSSHRRPLSAAVPLSYHHPVSPPQISRRLSDQQETSKKRVRQSEDDSATDPMARALAYRSPLTRDRPSSVHPAEDLGRAKTFQPTNHSASRSIVNTPRSFTFQDPMGENSPYARRRPSLTDSNSGYSARNSAYRQSNLQYGQTRTYNSSPLVPKSTESPHTEAQQDPSHAVEGTESTATASTNAPSTVWDELDDLKSRIHRLELTGKLPATSGAAMSRASDERPPTATNTTMSTSPKRTSGGNSHPHHDAVSTTSSQRETQQPILLSAVSKSKPFLSDEVARALEVAATDALALANMMGTAGQPGPISSGASTIGIGTNLTDRQLRRKADSICRSLTELVLALSEEAAGNKTVQVNVPAPKETATPSTPTVVKTFTGAVAQRRPSITSEQQTLPKPNSNAVTSPRALSKYEERRNTMLNSSALPTPRFALPPGTIPSTPGDGNKTAHRKSSLFIGRSRRAVTEEPEDGRRSSMLLRTRRAGTEEPEDSRESGRQTSLLRSRRGTVGEEDDETRFRAPSRAATELTTPARAVSHTYHSQTGSNEVSSPASSALPRRRFGASSLASRLVAPSTPSMASRRYLERTPEREQFSSAEKPTEERSQQAVAQPRHFSLSHTSLLNRASSISRSRPNRDSTITNSSTAAQSGSYR</sequence>
<evidence type="ECO:0000313" key="3">
    <source>
        <dbReference type="Proteomes" id="UP000305883"/>
    </source>
</evidence>
<comment type="caution">
    <text evidence="2">The sequence shown here is derived from an EMBL/GenBank/DDBJ whole genome shotgun (WGS) entry which is preliminary data.</text>
</comment>
<feature type="compositionally biased region" description="Polar residues" evidence="1">
    <location>
        <begin position="569"/>
        <end position="589"/>
    </location>
</feature>
<evidence type="ECO:0000313" key="2">
    <source>
        <dbReference type="EMBL" id="TID02704.1"/>
    </source>
</evidence>
<feature type="compositionally biased region" description="Basic and acidic residues" evidence="1">
    <location>
        <begin position="1065"/>
        <end position="1087"/>
    </location>
</feature>
<feature type="region of interest" description="Disordered" evidence="1">
    <location>
        <begin position="1"/>
        <end position="94"/>
    </location>
</feature>
<feature type="region of interest" description="Disordered" evidence="1">
    <location>
        <begin position="488"/>
        <end position="676"/>
    </location>
</feature>
<feature type="compositionally biased region" description="Polar residues" evidence="1">
    <location>
        <begin position="1099"/>
        <end position="1135"/>
    </location>
</feature>
<reference evidence="2 3" key="1">
    <citation type="journal article" date="2019" name="Genome Biol. Evol.">
        <title>Genomic Plasticity Mediated by Transposable Elements in the Plant Pathogenic Fungus Colletotrichum higginsianum.</title>
        <authorList>
            <person name="Tsushima A."/>
            <person name="Gan P."/>
            <person name="Kumakura N."/>
            <person name="Narusaka M."/>
            <person name="Takano Y."/>
            <person name="Narusaka Y."/>
            <person name="Shirasu K."/>
        </authorList>
    </citation>
    <scope>NUCLEOTIDE SEQUENCE [LARGE SCALE GENOMIC DNA]</scope>
    <source>
        <strain evidence="2 3">MAFF305635-RFP</strain>
    </source>
</reference>
<feature type="compositionally biased region" description="Polar residues" evidence="1">
    <location>
        <begin position="738"/>
        <end position="748"/>
    </location>
</feature>
<organism evidence="2 3">
    <name type="scientific">Colletotrichum higginsianum</name>
    <dbReference type="NCBI Taxonomy" id="80884"/>
    <lineage>
        <taxon>Eukaryota</taxon>
        <taxon>Fungi</taxon>
        <taxon>Dikarya</taxon>
        <taxon>Ascomycota</taxon>
        <taxon>Pezizomycotina</taxon>
        <taxon>Sordariomycetes</taxon>
        <taxon>Hypocreomycetidae</taxon>
        <taxon>Glomerellales</taxon>
        <taxon>Glomerellaceae</taxon>
        <taxon>Colletotrichum</taxon>
        <taxon>Colletotrichum destructivum species complex</taxon>
    </lineage>
</organism>
<feature type="compositionally biased region" description="Low complexity" evidence="1">
    <location>
        <begin position="307"/>
        <end position="317"/>
    </location>
</feature>
<feature type="compositionally biased region" description="Basic and acidic residues" evidence="1">
    <location>
        <begin position="515"/>
        <end position="531"/>
    </location>
</feature>
<feature type="compositionally biased region" description="Low complexity" evidence="1">
    <location>
        <begin position="661"/>
        <end position="674"/>
    </location>
</feature>
<feature type="compositionally biased region" description="Polar residues" evidence="1">
    <location>
        <begin position="713"/>
        <end position="730"/>
    </location>
</feature>
<feature type="compositionally biased region" description="Polar residues" evidence="1">
    <location>
        <begin position="606"/>
        <end position="654"/>
    </location>
</feature>
<feature type="compositionally biased region" description="Polar residues" evidence="1">
    <location>
        <begin position="254"/>
        <end position="264"/>
    </location>
</feature>
<dbReference type="OrthoDB" id="5369729at2759"/>
<proteinExistence type="predicted"/>
<feature type="region of interest" description="Disordered" evidence="1">
    <location>
        <begin position="907"/>
        <end position="1135"/>
    </location>
</feature>
<feature type="compositionally biased region" description="Polar residues" evidence="1">
    <location>
        <begin position="871"/>
        <end position="889"/>
    </location>
</feature>
<feature type="compositionally biased region" description="Low complexity" evidence="1">
    <location>
        <begin position="135"/>
        <end position="151"/>
    </location>
</feature>
<feature type="compositionally biased region" description="Low complexity" evidence="1">
    <location>
        <begin position="389"/>
        <end position="408"/>
    </location>
</feature>
<feature type="compositionally biased region" description="Polar residues" evidence="1">
    <location>
        <begin position="1021"/>
        <end position="1031"/>
    </location>
</feature>
<feature type="region of interest" description="Disordered" evidence="1">
    <location>
        <begin position="693"/>
        <end position="748"/>
    </location>
</feature>
<evidence type="ECO:0000256" key="1">
    <source>
        <dbReference type="SAM" id="MobiDB-lite"/>
    </source>
</evidence>
<feature type="compositionally biased region" description="Basic and acidic residues" evidence="1">
    <location>
        <begin position="549"/>
        <end position="565"/>
    </location>
</feature>
<protein>
    <recommendedName>
        <fullName evidence="4">Lpxtg-motif cell wall anchor domain-containing protein</fullName>
    </recommendedName>
</protein>
<dbReference type="Proteomes" id="UP000305883">
    <property type="component" value="Unassembled WGS sequence"/>
</dbReference>
<feature type="compositionally biased region" description="Polar residues" evidence="1">
    <location>
        <begin position="227"/>
        <end position="236"/>
    </location>
</feature>
<feature type="region of interest" description="Disordered" evidence="1">
    <location>
        <begin position="869"/>
        <end position="892"/>
    </location>
</feature>